<name>A0AAU7BVD2_9FLAO</name>
<sequence>MKVKVERTPKTEGIKYALPQVNFTDTFSTTNHLDSLSIISKLVFGTMPKWVGFLMKIRNNIVKVFGLKTEKPEDYHPEFKVGGYVGFFQIFSIQHNEIILGADDKHLNFRVSIYNSNENQFNIKVTTLVEYNNRFGKIYMFIVKPFHHFIVKKW</sequence>
<dbReference type="AlphaFoldDB" id="A0AAU7BVD2"/>
<gene>
    <name evidence="1" type="ORF">ABGB03_04595</name>
</gene>
<organism evidence="1">
    <name type="scientific">Pontimicrobium sp. SW4</name>
    <dbReference type="NCBI Taxonomy" id="3153519"/>
    <lineage>
        <taxon>Bacteria</taxon>
        <taxon>Pseudomonadati</taxon>
        <taxon>Bacteroidota</taxon>
        <taxon>Flavobacteriia</taxon>
        <taxon>Flavobacteriales</taxon>
        <taxon>Flavobacteriaceae</taxon>
        <taxon>Pontimicrobium</taxon>
    </lineage>
</organism>
<reference evidence="1" key="1">
    <citation type="submission" date="2024-05" db="EMBL/GenBank/DDBJ databases">
        <title>Pontimicrobium maritimus sp. nov., isolated form sea water.</title>
        <authorList>
            <person name="Muhammad N."/>
            <person name="Vuong T.Q."/>
            <person name="Han H.L."/>
            <person name="Kim S.-G."/>
        </authorList>
    </citation>
    <scope>NUCLEOTIDE SEQUENCE</scope>
    <source>
        <strain evidence="1">SW4</strain>
    </source>
</reference>
<accession>A0AAU7BVD2</accession>
<proteinExistence type="predicted"/>
<dbReference type="InterPro" id="IPR021295">
    <property type="entry name" value="DUF2867"/>
</dbReference>
<dbReference type="EMBL" id="CP157199">
    <property type="protein sequence ID" value="XBG62181.1"/>
    <property type="molecule type" value="Genomic_DNA"/>
</dbReference>
<dbReference type="RefSeq" id="WP_347925228.1">
    <property type="nucleotide sequence ID" value="NZ_CP157199.1"/>
</dbReference>
<dbReference type="Pfam" id="PF11066">
    <property type="entry name" value="DUF2867"/>
    <property type="match status" value="1"/>
</dbReference>
<evidence type="ECO:0000313" key="1">
    <source>
        <dbReference type="EMBL" id="XBG62181.1"/>
    </source>
</evidence>
<protein>
    <submittedName>
        <fullName evidence="1">DUF2867 domain-containing protein</fullName>
    </submittedName>
</protein>